<comment type="caution">
    <text evidence="10">The sequence shown here is derived from an EMBL/GenBank/DDBJ whole genome shotgun (WGS) entry which is preliminary data.</text>
</comment>
<dbReference type="AlphaFoldDB" id="A0A8H7BYS1"/>
<evidence type="ECO:0000256" key="6">
    <source>
        <dbReference type="ARBA" id="ARBA00023027"/>
    </source>
</evidence>
<dbReference type="Gene3D" id="2.40.30.10">
    <property type="entry name" value="Translation factors"/>
    <property type="match status" value="1"/>
</dbReference>
<dbReference type="InterPro" id="IPR001433">
    <property type="entry name" value="OxRdtase_FAD/NAD-bd"/>
</dbReference>
<dbReference type="GO" id="GO:0090524">
    <property type="term" value="F:cytochrome-b5 reductase activity, acting on NADH"/>
    <property type="evidence" value="ECO:0007669"/>
    <property type="project" value="UniProtKB-EC"/>
</dbReference>
<dbReference type="PANTHER" id="PTHR19370">
    <property type="entry name" value="NADH-CYTOCHROME B5 REDUCTASE"/>
    <property type="match status" value="1"/>
</dbReference>
<evidence type="ECO:0000256" key="7">
    <source>
        <dbReference type="PIRSR" id="PIRSR601834-1"/>
    </source>
</evidence>
<feature type="binding site" evidence="7">
    <location>
        <position position="181"/>
    </location>
    <ligand>
        <name>FAD</name>
        <dbReference type="ChEBI" id="CHEBI:57692"/>
    </ligand>
</feature>
<name>A0A8H7BYS1_9FUNG</name>
<dbReference type="InterPro" id="IPR001834">
    <property type="entry name" value="CBR-like"/>
</dbReference>
<feature type="binding site" evidence="7">
    <location>
        <position position="130"/>
    </location>
    <ligand>
        <name>FAD</name>
        <dbReference type="ChEBI" id="CHEBI:57692"/>
    </ligand>
</feature>
<feature type="binding site" evidence="7">
    <location>
        <position position="132"/>
    </location>
    <ligand>
        <name>FAD</name>
        <dbReference type="ChEBI" id="CHEBI:57692"/>
    </ligand>
</feature>
<comment type="catalytic activity">
    <reaction evidence="8">
        <text>2 Fe(III)-[cytochrome b5] + NADH = 2 Fe(II)-[cytochrome b5] + NAD(+) + H(+)</text>
        <dbReference type="Rhea" id="RHEA:46680"/>
        <dbReference type="Rhea" id="RHEA-COMP:10438"/>
        <dbReference type="Rhea" id="RHEA-COMP:10439"/>
        <dbReference type="ChEBI" id="CHEBI:15378"/>
        <dbReference type="ChEBI" id="CHEBI:29033"/>
        <dbReference type="ChEBI" id="CHEBI:29034"/>
        <dbReference type="ChEBI" id="CHEBI:57540"/>
        <dbReference type="ChEBI" id="CHEBI:57945"/>
        <dbReference type="EC" id="1.6.2.2"/>
    </reaction>
</comment>
<evidence type="ECO:0000256" key="3">
    <source>
        <dbReference type="ARBA" id="ARBA00022630"/>
    </source>
</evidence>
<evidence type="ECO:0000313" key="10">
    <source>
        <dbReference type="EMBL" id="KAF7731888.1"/>
    </source>
</evidence>
<dbReference type="SUPFAM" id="SSF63380">
    <property type="entry name" value="Riboflavin synthase domain-like"/>
    <property type="match status" value="1"/>
</dbReference>
<evidence type="ECO:0000256" key="5">
    <source>
        <dbReference type="ARBA" id="ARBA00023002"/>
    </source>
</evidence>
<feature type="binding site" evidence="7">
    <location>
        <position position="140"/>
    </location>
    <ligand>
        <name>FAD</name>
        <dbReference type="ChEBI" id="CHEBI:57692"/>
    </ligand>
</feature>
<dbReference type="EC" id="1.6.2.2" evidence="8"/>
<feature type="domain" description="FAD-binding FR-type" evidence="9">
    <location>
        <begin position="64"/>
        <end position="164"/>
    </location>
</feature>
<accession>A0A8H7BYS1</accession>
<evidence type="ECO:0000256" key="8">
    <source>
        <dbReference type="RuleBase" id="RU361226"/>
    </source>
</evidence>
<evidence type="ECO:0000256" key="2">
    <source>
        <dbReference type="ARBA" id="ARBA00006105"/>
    </source>
</evidence>
<dbReference type="SUPFAM" id="SSF52343">
    <property type="entry name" value="Ferredoxin reductase-like, C-terminal NADP-linked domain"/>
    <property type="match status" value="1"/>
</dbReference>
<dbReference type="InterPro" id="IPR001709">
    <property type="entry name" value="Flavoprot_Pyr_Nucl_cyt_Rdtase"/>
</dbReference>
<feature type="binding site" evidence="7">
    <location>
        <position position="139"/>
    </location>
    <ligand>
        <name>FAD</name>
        <dbReference type="ChEBI" id="CHEBI:57692"/>
    </ligand>
</feature>
<dbReference type="InterPro" id="IPR017938">
    <property type="entry name" value="Riboflavin_synthase-like_b-brl"/>
</dbReference>
<evidence type="ECO:0000259" key="9">
    <source>
        <dbReference type="PROSITE" id="PS51384"/>
    </source>
</evidence>
<feature type="binding site" evidence="7">
    <location>
        <position position="114"/>
    </location>
    <ligand>
        <name>FAD</name>
        <dbReference type="ChEBI" id="CHEBI:57692"/>
    </ligand>
</feature>
<dbReference type="EMBL" id="JABAYA010000006">
    <property type="protein sequence ID" value="KAF7731888.1"/>
    <property type="molecule type" value="Genomic_DNA"/>
</dbReference>
<dbReference type="PROSITE" id="PS51384">
    <property type="entry name" value="FAD_FR"/>
    <property type="match status" value="1"/>
</dbReference>
<keyword evidence="11" id="KW-1185">Reference proteome</keyword>
<dbReference type="OrthoDB" id="432685at2759"/>
<proteinExistence type="inferred from homology"/>
<dbReference type="InterPro" id="IPR017927">
    <property type="entry name" value="FAD-bd_FR_type"/>
</dbReference>
<dbReference type="Pfam" id="PF00970">
    <property type="entry name" value="FAD_binding_6"/>
    <property type="match status" value="1"/>
</dbReference>
<keyword evidence="5 8" id="KW-0560">Oxidoreductase</keyword>
<feature type="binding site" evidence="7">
    <location>
        <position position="112"/>
    </location>
    <ligand>
        <name>FAD</name>
        <dbReference type="ChEBI" id="CHEBI:57692"/>
    </ligand>
</feature>
<dbReference type="PRINTS" id="PR00371">
    <property type="entry name" value="FPNCR"/>
</dbReference>
<dbReference type="Pfam" id="PF00175">
    <property type="entry name" value="NAD_binding_1"/>
    <property type="match status" value="1"/>
</dbReference>
<evidence type="ECO:0000256" key="4">
    <source>
        <dbReference type="ARBA" id="ARBA00022827"/>
    </source>
</evidence>
<keyword evidence="3 7" id="KW-0285">Flavoprotein</keyword>
<dbReference type="InterPro" id="IPR008333">
    <property type="entry name" value="Cbr1-like_FAD-bd_dom"/>
</dbReference>
<keyword evidence="4 7" id="KW-0274">FAD</keyword>
<reference evidence="10" key="1">
    <citation type="submission" date="2020-01" db="EMBL/GenBank/DDBJ databases">
        <title>Genome Sequencing of Three Apophysomyces-Like Fungal Strains Confirms a Novel Fungal Genus in the Mucoromycota with divergent Burkholderia-like Endosymbiotic Bacteria.</title>
        <authorList>
            <person name="Stajich J.E."/>
            <person name="Macias A.M."/>
            <person name="Carter-House D."/>
            <person name="Lovett B."/>
            <person name="Kasson L.R."/>
            <person name="Berry K."/>
            <person name="Grigoriev I."/>
            <person name="Chang Y."/>
            <person name="Spatafora J."/>
            <person name="Kasson M.T."/>
        </authorList>
    </citation>
    <scope>NUCLEOTIDE SEQUENCE</scope>
    <source>
        <strain evidence="10">NRRL A-21654</strain>
    </source>
</reference>
<gene>
    <name evidence="10" type="ORF">EC973_007719</name>
</gene>
<protein>
    <recommendedName>
        <fullName evidence="8">NADH-cytochrome b5 reductase</fullName>
        <ecNumber evidence="8">1.6.2.2</ecNumber>
    </recommendedName>
</protein>
<comment type="similarity">
    <text evidence="2 8">Belongs to the flavoprotein pyridine nucleotide cytochrome reductase family.</text>
</comment>
<dbReference type="CDD" id="cd06183">
    <property type="entry name" value="cyt_b5_reduct_like"/>
    <property type="match status" value="1"/>
</dbReference>
<keyword evidence="6 8" id="KW-0520">NAD</keyword>
<sequence length="309" mass="35532">MNRSWRLGARLWQCQAKRGYAQVPVQRASKKKLVTVTAAGLLSSLVGWQALESYWANDSRLTPDRYVPLSLIEKQQVNHNTFRLRLATQPQEGTFPALSCLYIKDDAIQVMRAYTPINPDPFKDGYVDLLIKRYDNGSVSRTLTDFELHNKIHVRGPMIEYEYKENMKEEIGMIAGGTGITPIFQLIRRILENPNDNTRLWLIYGNKREQDILLRKELDMLQEKFKDRFRVHYVLEEPPTGWRGGYGIVSESTIRRFLGDKEKSFVFVCGPDKMLAHICGRRARDFSQGRVTGILGSLGLTSAEVFKLE</sequence>
<dbReference type="Gene3D" id="3.40.50.80">
    <property type="entry name" value="Nucleotide-binding domain of ferredoxin-NADP reductase (FNR) module"/>
    <property type="match status" value="1"/>
</dbReference>
<comment type="cofactor">
    <cofactor evidence="1 7 8">
        <name>FAD</name>
        <dbReference type="ChEBI" id="CHEBI:57692"/>
    </cofactor>
</comment>
<organism evidence="10 11">
    <name type="scientific">Apophysomyces ossiformis</name>
    <dbReference type="NCBI Taxonomy" id="679940"/>
    <lineage>
        <taxon>Eukaryota</taxon>
        <taxon>Fungi</taxon>
        <taxon>Fungi incertae sedis</taxon>
        <taxon>Mucoromycota</taxon>
        <taxon>Mucoromycotina</taxon>
        <taxon>Mucoromycetes</taxon>
        <taxon>Mucorales</taxon>
        <taxon>Mucorineae</taxon>
        <taxon>Mucoraceae</taxon>
        <taxon>Apophysomyces</taxon>
    </lineage>
</organism>
<dbReference type="PRINTS" id="PR00406">
    <property type="entry name" value="CYTB5RDTASE"/>
</dbReference>
<dbReference type="InterPro" id="IPR039261">
    <property type="entry name" value="FNR_nucleotide-bd"/>
</dbReference>
<dbReference type="Proteomes" id="UP000605846">
    <property type="component" value="Unassembled WGS sequence"/>
</dbReference>
<dbReference type="FunFam" id="3.40.50.80:FF:000009">
    <property type="entry name" value="NADH-cytochrome b5 reductase"/>
    <property type="match status" value="1"/>
</dbReference>
<evidence type="ECO:0000256" key="1">
    <source>
        <dbReference type="ARBA" id="ARBA00001974"/>
    </source>
</evidence>
<evidence type="ECO:0000313" key="11">
    <source>
        <dbReference type="Proteomes" id="UP000605846"/>
    </source>
</evidence>